<proteinExistence type="predicted"/>
<evidence type="ECO:0000313" key="9">
    <source>
        <dbReference type="Proteomes" id="UP000608024"/>
    </source>
</evidence>
<sequence length="155" mass="16611">MFARIRACLDSCPHCGIPVCRADSGSIRKGTCIHHGWSRGLAVAMVSELKRPERAESSDTTARDPAGAPYAASPHRWVLGTRNPERVPLGAVARYRDAMSDHADQGAVVVGGVREREWEDDGKPAPCELGQNSYVRSRSSAAALCLGGVAERSRA</sequence>
<dbReference type="PRINTS" id="PR00090">
    <property type="entry name" value="RNGDIOXGNASE"/>
</dbReference>
<dbReference type="GO" id="GO:0004497">
    <property type="term" value="F:monooxygenase activity"/>
    <property type="evidence" value="ECO:0007669"/>
    <property type="project" value="UniProtKB-ARBA"/>
</dbReference>
<dbReference type="InterPro" id="IPR036922">
    <property type="entry name" value="Rieske_2Fe-2S_sf"/>
</dbReference>
<evidence type="ECO:0000259" key="7">
    <source>
        <dbReference type="PROSITE" id="PS51296"/>
    </source>
</evidence>
<evidence type="ECO:0000256" key="6">
    <source>
        <dbReference type="SAM" id="MobiDB-lite"/>
    </source>
</evidence>
<dbReference type="SUPFAM" id="SSF50022">
    <property type="entry name" value="ISP domain"/>
    <property type="match status" value="1"/>
</dbReference>
<feature type="domain" description="Rieske" evidence="7">
    <location>
        <begin position="1"/>
        <end position="38"/>
    </location>
</feature>
<keyword evidence="3" id="KW-0560">Oxidoreductase</keyword>
<dbReference type="EMBL" id="BNBT01000078">
    <property type="protein sequence ID" value="GHE72900.1"/>
    <property type="molecule type" value="Genomic_DNA"/>
</dbReference>
<reference evidence="8" key="2">
    <citation type="submission" date="2020-09" db="EMBL/GenBank/DDBJ databases">
        <authorList>
            <person name="Sun Q."/>
            <person name="Ohkuma M."/>
        </authorList>
    </citation>
    <scope>NUCLEOTIDE SEQUENCE</scope>
    <source>
        <strain evidence="8">JCM 4784</strain>
    </source>
</reference>
<keyword evidence="9" id="KW-1185">Reference proteome</keyword>
<keyword evidence="1" id="KW-0001">2Fe-2S</keyword>
<dbReference type="Gene3D" id="2.102.10.10">
    <property type="entry name" value="Rieske [2Fe-2S] iron-sulphur domain"/>
    <property type="match status" value="1"/>
</dbReference>
<name>A0A919DQX2_9ACTN</name>
<dbReference type="GO" id="GO:0051537">
    <property type="term" value="F:2 iron, 2 sulfur cluster binding"/>
    <property type="evidence" value="ECO:0007669"/>
    <property type="project" value="UniProtKB-KW"/>
</dbReference>
<dbReference type="Gene3D" id="3.90.380.10">
    <property type="entry name" value="Naphthalene 1,2-dioxygenase Alpha Subunit, Chain A, domain 1"/>
    <property type="match status" value="1"/>
</dbReference>
<keyword evidence="2" id="KW-0479">Metal-binding</keyword>
<dbReference type="Proteomes" id="UP000608024">
    <property type="component" value="Unassembled WGS sequence"/>
</dbReference>
<feature type="region of interest" description="Disordered" evidence="6">
    <location>
        <begin position="52"/>
        <end position="74"/>
    </location>
</feature>
<dbReference type="PROSITE" id="PS51296">
    <property type="entry name" value="RIESKE"/>
    <property type="match status" value="1"/>
</dbReference>
<dbReference type="GO" id="GO:0046872">
    <property type="term" value="F:metal ion binding"/>
    <property type="evidence" value="ECO:0007669"/>
    <property type="project" value="UniProtKB-KW"/>
</dbReference>
<dbReference type="AlphaFoldDB" id="A0A919DQX2"/>
<evidence type="ECO:0000256" key="3">
    <source>
        <dbReference type="ARBA" id="ARBA00023002"/>
    </source>
</evidence>
<evidence type="ECO:0000256" key="5">
    <source>
        <dbReference type="ARBA" id="ARBA00023014"/>
    </source>
</evidence>
<protein>
    <recommendedName>
        <fullName evidence="7">Rieske domain-containing protein</fullName>
    </recommendedName>
</protein>
<keyword evidence="4" id="KW-0408">Iron</keyword>
<dbReference type="InterPro" id="IPR017941">
    <property type="entry name" value="Rieske_2Fe-2S"/>
</dbReference>
<evidence type="ECO:0000256" key="4">
    <source>
        <dbReference type="ARBA" id="ARBA00023004"/>
    </source>
</evidence>
<accession>A0A919DQX2</accession>
<organism evidence="8 9">
    <name type="scientific">Streptomyces longispororuber</name>
    <dbReference type="NCBI Taxonomy" id="68230"/>
    <lineage>
        <taxon>Bacteria</taxon>
        <taxon>Bacillati</taxon>
        <taxon>Actinomycetota</taxon>
        <taxon>Actinomycetes</taxon>
        <taxon>Kitasatosporales</taxon>
        <taxon>Streptomycetaceae</taxon>
        <taxon>Streptomyces</taxon>
    </lineage>
</organism>
<evidence type="ECO:0000256" key="1">
    <source>
        <dbReference type="ARBA" id="ARBA00022714"/>
    </source>
</evidence>
<dbReference type="GO" id="GO:0016705">
    <property type="term" value="F:oxidoreductase activity, acting on paired donors, with incorporation or reduction of molecular oxygen"/>
    <property type="evidence" value="ECO:0007669"/>
    <property type="project" value="UniProtKB-ARBA"/>
</dbReference>
<dbReference type="InterPro" id="IPR001663">
    <property type="entry name" value="Rng_hydr_dOase-A"/>
</dbReference>
<keyword evidence="5" id="KW-0411">Iron-sulfur</keyword>
<evidence type="ECO:0000313" key="8">
    <source>
        <dbReference type="EMBL" id="GHE72900.1"/>
    </source>
</evidence>
<comment type="caution">
    <text evidence="8">The sequence shown here is derived from an EMBL/GenBank/DDBJ whole genome shotgun (WGS) entry which is preliminary data.</text>
</comment>
<reference evidence="8" key="1">
    <citation type="journal article" date="2014" name="Int. J. Syst. Evol. Microbiol.">
        <title>Complete genome sequence of Corynebacterium casei LMG S-19264T (=DSM 44701T), isolated from a smear-ripened cheese.</title>
        <authorList>
            <consortium name="US DOE Joint Genome Institute (JGI-PGF)"/>
            <person name="Walter F."/>
            <person name="Albersmeier A."/>
            <person name="Kalinowski J."/>
            <person name="Ruckert C."/>
        </authorList>
    </citation>
    <scope>NUCLEOTIDE SEQUENCE</scope>
    <source>
        <strain evidence="8">JCM 4784</strain>
    </source>
</reference>
<evidence type="ECO:0000256" key="2">
    <source>
        <dbReference type="ARBA" id="ARBA00022723"/>
    </source>
</evidence>
<gene>
    <name evidence="8" type="ORF">GCM10018785_46350</name>
</gene>